<proteinExistence type="predicted"/>
<gene>
    <name evidence="2" type="ORF">IQ22_02279</name>
</gene>
<feature type="transmembrane region" description="Helical" evidence="1">
    <location>
        <begin position="12"/>
        <end position="37"/>
    </location>
</feature>
<dbReference type="EMBL" id="VLKY01000007">
    <property type="protein sequence ID" value="TWI53674.1"/>
    <property type="molecule type" value="Genomic_DNA"/>
</dbReference>
<sequence>MAGKVGHLVEKIAMFQALRSIFIVSTHLTATLAASVIDTLERKRLCHLTDHSIL</sequence>
<name>A0A562QAE1_9PSED</name>
<keyword evidence="1" id="KW-0472">Membrane</keyword>
<organism evidence="2 3">
    <name type="scientific">Pseudomonas duriflava</name>
    <dbReference type="NCBI Taxonomy" id="459528"/>
    <lineage>
        <taxon>Bacteria</taxon>
        <taxon>Pseudomonadati</taxon>
        <taxon>Pseudomonadota</taxon>
        <taxon>Gammaproteobacteria</taxon>
        <taxon>Pseudomonadales</taxon>
        <taxon>Pseudomonadaceae</taxon>
        <taxon>Pseudomonas</taxon>
    </lineage>
</organism>
<protein>
    <submittedName>
        <fullName evidence="2">Uncharacterized protein</fullName>
    </submittedName>
</protein>
<dbReference type="AlphaFoldDB" id="A0A562QAE1"/>
<comment type="caution">
    <text evidence="2">The sequence shown here is derived from an EMBL/GenBank/DDBJ whole genome shotgun (WGS) entry which is preliminary data.</text>
</comment>
<evidence type="ECO:0000313" key="3">
    <source>
        <dbReference type="Proteomes" id="UP000316905"/>
    </source>
</evidence>
<evidence type="ECO:0000313" key="2">
    <source>
        <dbReference type="EMBL" id="TWI53674.1"/>
    </source>
</evidence>
<reference evidence="2 3" key="1">
    <citation type="journal article" date="2015" name="Stand. Genomic Sci.">
        <title>Genomic Encyclopedia of Bacterial and Archaeal Type Strains, Phase III: the genomes of soil and plant-associated and newly described type strains.</title>
        <authorList>
            <person name="Whitman W.B."/>
            <person name="Woyke T."/>
            <person name="Klenk H.P."/>
            <person name="Zhou Y."/>
            <person name="Lilburn T.G."/>
            <person name="Beck B.J."/>
            <person name="De Vos P."/>
            <person name="Vandamme P."/>
            <person name="Eisen J.A."/>
            <person name="Garrity G."/>
            <person name="Hugenholtz P."/>
            <person name="Kyrpides N.C."/>
        </authorList>
    </citation>
    <scope>NUCLEOTIDE SEQUENCE [LARGE SCALE GENOMIC DNA]</scope>
    <source>
        <strain evidence="2 3">CGMCC 1.6858</strain>
    </source>
</reference>
<evidence type="ECO:0000256" key="1">
    <source>
        <dbReference type="SAM" id="Phobius"/>
    </source>
</evidence>
<keyword evidence="1" id="KW-1133">Transmembrane helix</keyword>
<keyword evidence="1" id="KW-0812">Transmembrane</keyword>
<dbReference type="Proteomes" id="UP000316905">
    <property type="component" value="Unassembled WGS sequence"/>
</dbReference>
<accession>A0A562QAE1</accession>
<keyword evidence="3" id="KW-1185">Reference proteome</keyword>